<feature type="domain" description="Methyltransferase type 11" evidence="1">
    <location>
        <begin position="51"/>
        <end position="137"/>
    </location>
</feature>
<dbReference type="InterPro" id="IPR013216">
    <property type="entry name" value="Methyltransf_11"/>
</dbReference>
<evidence type="ECO:0000259" key="1">
    <source>
        <dbReference type="Pfam" id="PF08241"/>
    </source>
</evidence>
<gene>
    <name evidence="2" type="ORF">SAMN05421748_1562</name>
</gene>
<name>A0A285KUU6_9ACTN</name>
<evidence type="ECO:0000313" key="3">
    <source>
        <dbReference type="Proteomes" id="UP000219612"/>
    </source>
</evidence>
<dbReference type="GO" id="GO:0032259">
    <property type="term" value="P:methylation"/>
    <property type="evidence" value="ECO:0007669"/>
    <property type="project" value="UniProtKB-KW"/>
</dbReference>
<dbReference type="PANTHER" id="PTHR43861">
    <property type="entry name" value="TRANS-ACONITATE 2-METHYLTRANSFERASE-RELATED"/>
    <property type="match status" value="1"/>
</dbReference>
<dbReference type="Proteomes" id="UP000219612">
    <property type="component" value="Unassembled WGS sequence"/>
</dbReference>
<evidence type="ECO:0000313" key="2">
    <source>
        <dbReference type="EMBL" id="SNY75166.1"/>
    </source>
</evidence>
<protein>
    <submittedName>
        <fullName evidence="2">Methyltransferase domain-containing protein</fullName>
    </submittedName>
</protein>
<organism evidence="2 3">
    <name type="scientific">Paractinoplanes atraurantiacus</name>
    <dbReference type="NCBI Taxonomy" id="1036182"/>
    <lineage>
        <taxon>Bacteria</taxon>
        <taxon>Bacillati</taxon>
        <taxon>Actinomycetota</taxon>
        <taxon>Actinomycetes</taxon>
        <taxon>Micromonosporales</taxon>
        <taxon>Micromonosporaceae</taxon>
        <taxon>Paractinoplanes</taxon>
    </lineage>
</organism>
<sequence length="204" mass="21788">MTGAPITVVGMVNARYDAVAEFYDAGFSDLDDPVLRALLRLAGPVDGLRVLDLACGHGRVSRELAGLGAHVTGVDLSSALLAKARAAGPPSIRYVHANAADMDELPDGSFEAVVCNFGLSDIDDLGGALAEVGRVLRATLRRQVGANHRTLSTYVDELSRNGLWLAAMSEPPAPESWKSDPVRREAARLPVFLVARCVRRSREI</sequence>
<dbReference type="AlphaFoldDB" id="A0A285KUU6"/>
<dbReference type="SUPFAM" id="SSF53335">
    <property type="entry name" value="S-adenosyl-L-methionine-dependent methyltransferases"/>
    <property type="match status" value="1"/>
</dbReference>
<keyword evidence="3" id="KW-1185">Reference proteome</keyword>
<keyword evidence="2" id="KW-0489">Methyltransferase</keyword>
<dbReference type="InterPro" id="IPR029063">
    <property type="entry name" value="SAM-dependent_MTases_sf"/>
</dbReference>
<dbReference type="PANTHER" id="PTHR43861:SF1">
    <property type="entry name" value="TRANS-ACONITATE 2-METHYLTRANSFERASE"/>
    <property type="match status" value="1"/>
</dbReference>
<dbReference type="CDD" id="cd02440">
    <property type="entry name" value="AdoMet_MTases"/>
    <property type="match status" value="1"/>
</dbReference>
<reference evidence="2 3" key="1">
    <citation type="submission" date="2017-09" db="EMBL/GenBank/DDBJ databases">
        <authorList>
            <person name="Ehlers B."/>
            <person name="Leendertz F.H."/>
        </authorList>
    </citation>
    <scope>NUCLEOTIDE SEQUENCE [LARGE SCALE GENOMIC DNA]</scope>
    <source>
        <strain evidence="2 3">CGMCC 4.6857</strain>
    </source>
</reference>
<dbReference type="GO" id="GO:0008757">
    <property type="term" value="F:S-adenosylmethionine-dependent methyltransferase activity"/>
    <property type="evidence" value="ECO:0007669"/>
    <property type="project" value="InterPro"/>
</dbReference>
<dbReference type="Pfam" id="PF08241">
    <property type="entry name" value="Methyltransf_11"/>
    <property type="match status" value="1"/>
</dbReference>
<dbReference type="Gene3D" id="3.40.50.150">
    <property type="entry name" value="Vaccinia Virus protein VP39"/>
    <property type="match status" value="1"/>
</dbReference>
<accession>A0A285KUU6</accession>
<keyword evidence="2" id="KW-0808">Transferase</keyword>
<dbReference type="EMBL" id="OBDY01000056">
    <property type="protein sequence ID" value="SNY75166.1"/>
    <property type="molecule type" value="Genomic_DNA"/>
</dbReference>
<proteinExistence type="predicted"/>